<dbReference type="PANTHER" id="PTHR23063:SF52">
    <property type="entry name" value="LYSOPHOSPHATIDYLCHOLINE ACYLTRANSFERASE"/>
    <property type="match status" value="1"/>
</dbReference>
<keyword evidence="3 8" id="KW-0812">Transmembrane</keyword>
<feature type="domain" description="Phospholipid/glycerol acyltransferase" evidence="9">
    <location>
        <begin position="72"/>
        <end position="184"/>
    </location>
</feature>
<dbReference type="PANTHER" id="PTHR23063">
    <property type="entry name" value="PHOSPHOLIPID ACYLTRANSFERASE"/>
    <property type="match status" value="1"/>
</dbReference>
<keyword evidence="7 10" id="KW-0012">Acyltransferase</keyword>
<evidence type="ECO:0000256" key="6">
    <source>
        <dbReference type="ARBA" id="ARBA00023136"/>
    </source>
</evidence>
<comment type="subcellular location">
    <subcellularLocation>
        <location evidence="1">Membrane</location>
    </subcellularLocation>
</comment>
<dbReference type="InterPro" id="IPR002123">
    <property type="entry name" value="Plipid/glycerol_acylTrfase"/>
</dbReference>
<evidence type="ECO:0000256" key="8">
    <source>
        <dbReference type="SAM" id="Phobius"/>
    </source>
</evidence>
<evidence type="ECO:0000256" key="4">
    <source>
        <dbReference type="ARBA" id="ARBA00022989"/>
    </source>
</evidence>
<dbReference type="EMBL" id="NEVU01000001">
    <property type="protein sequence ID" value="OZI77463.1"/>
    <property type="molecule type" value="Genomic_DNA"/>
</dbReference>
<evidence type="ECO:0000256" key="7">
    <source>
        <dbReference type="ARBA" id="ARBA00023315"/>
    </source>
</evidence>
<dbReference type="AlphaFoldDB" id="A0A261VVY8"/>
<keyword evidence="4 8" id="KW-1133">Transmembrane helix</keyword>
<evidence type="ECO:0000256" key="5">
    <source>
        <dbReference type="ARBA" id="ARBA00023098"/>
    </source>
</evidence>
<comment type="caution">
    <text evidence="10">The sequence shown here is derived from an EMBL/GenBank/DDBJ whole genome shotgun (WGS) entry which is preliminary data.</text>
</comment>
<organism evidence="10 11">
    <name type="scientific">Bordetella genomosp. 12</name>
    <dbReference type="NCBI Taxonomy" id="463035"/>
    <lineage>
        <taxon>Bacteria</taxon>
        <taxon>Pseudomonadati</taxon>
        <taxon>Pseudomonadota</taxon>
        <taxon>Betaproteobacteria</taxon>
        <taxon>Burkholderiales</taxon>
        <taxon>Alcaligenaceae</taxon>
        <taxon>Bordetella</taxon>
    </lineage>
</organism>
<dbReference type="CDD" id="cd07989">
    <property type="entry name" value="LPLAT_AGPAT-like"/>
    <property type="match status" value="1"/>
</dbReference>
<dbReference type="GO" id="GO:0016020">
    <property type="term" value="C:membrane"/>
    <property type="evidence" value="ECO:0007669"/>
    <property type="project" value="UniProtKB-SubCell"/>
</dbReference>
<keyword evidence="2 10" id="KW-0808">Transferase</keyword>
<evidence type="ECO:0000256" key="2">
    <source>
        <dbReference type="ARBA" id="ARBA00022679"/>
    </source>
</evidence>
<keyword evidence="6 8" id="KW-0472">Membrane</keyword>
<evidence type="ECO:0000313" key="10">
    <source>
        <dbReference type="EMBL" id="OZI77463.1"/>
    </source>
</evidence>
<dbReference type="GO" id="GO:0006629">
    <property type="term" value="P:lipid metabolic process"/>
    <property type="evidence" value="ECO:0007669"/>
    <property type="project" value="UniProtKB-KW"/>
</dbReference>
<dbReference type="GO" id="GO:0016746">
    <property type="term" value="F:acyltransferase activity"/>
    <property type="evidence" value="ECO:0007669"/>
    <property type="project" value="UniProtKB-KW"/>
</dbReference>
<evidence type="ECO:0000256" key="1">
    <source>
        <dbReference type="ARBA" id="ARBA00004370"/>
    </source>
</evidence>
<dbReference type="Pfam" id="PF01553">
    <property type="entry name" value="Acyltransferase"/>
    <property type="match status" value="1"/>
</dbReference>
<dbReference type="Proteomes" id="UP000216429">
    <property type="component" value="Unassembled WGS sequence"/>
</dbReference>
<evidence type="ECO:0000313" key="11">
    <source>
        <dbReference type="Proteomes" id="UP000216429"/>
    </source>
</evidence>
<evidence type="ECO:0000259" key="9">
    <source>
        <dbReference type="SMART" id="SM00563"/>
    </source>
</evidence>
<evidence type="ECO:0000256" key="3">
    <source>
        <dbReference type="ARBA" id="ARBA00022692"/>
    </source>
</evidence>
<accession>A0A261VVY8</accession>
<keyword evidence="5" id="KW-0443">Lipid metabolism</keyword>
<sequence>MGDPCLKLLRFVLRALLVLPWLLFGLFCVTVVYRVLSGARRAALNRFWSRWLMRLCGVRLSIGGQPRMQGAVLWAANHVSWIDIFVVNAVRATSFVAKSEIRSWPVIGSLAAGAGTLFIERTQRHAVHAMGQSIHECFARGDAVGLFPEGTTTEGFELKPFHASLFEPARADGVDIQPVALRYLHHGKRSGFAAFVGEESLVANLWRVLGATGLAVEVVFLPPVPTVREDGTPYTRLELSRLTREAIVTQL</sequence>
<dbReference type="SUPFAM" id="SSF69593">
    <property type="entry name" value="Glycerol-3-phosphate (1)-acyltransferase"/>
    <property type="match status" value="1"/>
</dbReference>
<reference evidence="11" key="1">
    <citation type="submission" date="2017-05" db="EMBL/GenBank/DDBJ databases">
        <title>Complete and WGS of Bordetella genogroups.</title>
        <authorList>
            <person name="Spilker T."/>
            <person name="Lipuma J."/>
        </authorList>
    </citation>
    <scope>NUCLEOTIDE SEQUENCE [LARGE SCALE GENOMIC DNA]</scope>
    <source>
        <strain evidence="11">AU6712</strain>
    </source>
</reference>
<name>A0A261VVY8_9BORD</name>
<proteinExistence type="predicted"/>
<feature type="transmembrane region" description="Helical" evidence="8">
    <location>
        <begin position="12"/>
        <end position="36"/>
    </location>
</feature>
<gene>
    <name evidence="10" type="ORF">CAL22_02675</name>
</gene>
<dbReference type="SMART" id="SM00563">
    <property type="entry name" value="PlsC"/>
    <property type="match status" value="1"/>
</dbReference>
<protein>
    <submittedName>
        <fullName evidence="10">1-acyl-sn-glycerol-3-phosphate acyltransferase</fullName>
    </submittedName>
</protein>
<keyword evidence="11" id="KW-1185">Reference proteome</keyword>